<dbReference type="AlphaFoldDB" id="S3CG98"/>
<proteinExistence type="predicted"/>
<keyword evidence="1" id="KW-0808">Transferase</keyword>
<dbReference type="STRING" id="1262450.S3CG98"/>
<dbReference type="OrthoDB" id="3645574at2759"/>
<name>S3CG98_OPHP1</name>
<dbReference type="PANTHER" id="PTHR21310:SF37">
    <property type="entry name" value="AMINOGLYCOSIDE PHOSPHOTRANSFERASE DOMAIN-CONTAINING PROTEIN"/>
    <property type="match status" value="1"/>
</dbReference>
<dbReference type="InterPro" id="IPR051678">
    <property type="entry name" value="AGP_Transferase"/>
</dbReference>
<sequence>MPDVIHLANGTTINHEDALDSESNVVASHAQFQSLLQLYMRLWEHKPAVSTLVAAHMGVSLEHIEMAHPSAWKRGSFNLVVPMLVNQSLQKDPGQNSDQNSQNPEQVLLRVPVPAKVGEEHHPGSVADKLRCEAASYIWMQQHCPEVRIPHLYGFSIPGANGGQFVHASRLSIFRRAVLYMRQLVASWLRRPVPSDYLPVALPAMPESLPLPLADNGYMILEYFSEAQFGKQTPFTVPRDRPLHELYTEEPVKTRNLCRGVARTMLALARVPQPRIGAFRFSLADGTIRLDGRPATCSIPMLEAESAPRTIALDTTYSSAGQYVSDLARFHESVFRTGPHMVEARDDAEYQMATMVAMRATAHHFVELGGGTTANGEPFILQLSDSNAGNMLVDDDWNVTAIFDLEWLFAAPVAQLLTPLWLTWQAVNDITSDGYDDYCASRSVFMDVFREEERKQTGTEKTPLSDAMDASWTSQRTWFYFALTSVNGMTHIFRNRLKPLFFSTTPETQKTTAETTVAEAMPLATATTETTTTSRLPREALYRLWQPDAQAVVAQKLRDRKQHEAAVKRLFEDK</sequence>
<dbReference type="VEuPathDB" id="FungiDB:F503_03908"/>
<dbReference type="Proteomes" id="UP000016923">
    <property type="component" value="Unassembled WGS sequence"/>
</dbReference>
<protein>
    <submittedName>
        <fullName evidence="1">Phosphotransferase enzyme family protein</fullName>
    </submittedName>
</protein>
<evidence type="ECO:0000313" key="1">
    <source>
        <dbReference type="EMBL" id="EPE05303.1"/>
    </source>
</evidence>
<dbReference type="OMA" id="NGMTHIF"/>
<gene>
    <name evidence="1" type="ORF">F503_03908</name>
</gene>
<dbReference type="eggNOG" id="ENOG502SII6">
    <property type="taxonomic scope" value="Eukaryota"/>
</dbReference>
<evidence type="ECO:0000313" key="2">
    <source>
        <dbReference type="Proteomes" id="UP000016923"/>
    </source>
</evidence>
<dbReference type="GO" id="GO:0016740">
    <property type="term" value="F:transferase activity"/>
    <property type="evidence" value="ECO:0007669"/>
    <property type="project" value="UniProtKB-KW"/>
</dbReference>
<reference evidence="1 2" key="1">
    <citation type="journal article" date="2013" name="BMC Genomics">
        <title>The genome and transcriptome of the pine saprophyte Ophiostoma piceae, and a comparison with the bark beetle-associated pine pathogen Grosmannia clavigera.</title>
        <authorList>
            <person name="Haridas S."/>
            <person name="Wang Y."/>
            <person name="Lim L."/>
            <person name="Massoumi Alamouti S."/>
            <person name="Jackman S."/>
            <person name="Docking R."/>
            <person name="Robertson G."/>
            <person name="Birol I."/>
            <person name="Bohlmann J."/>
            <person name="Breuil C."/>
        </authorList>
    </citation>
    <scope>NUCLEOTIDE SEQUENCE [LARGE SCALE GENOMIC DNA]</scope>
    <source>
        <strain evidence="1 2">UAMH 11346</strain>
    </source>
</reference>
<dbReference type="EMBL" id="KE148157">
    <property type="protein sequence ID" value="EPE05303.1"/>
    <property type="molecule type" value="Genomic_DNA"/>
</dbReference>
<organism evidence="1 2">
    <name type="scientific">Ophiostoma piceae (strain UAMH 11346)</name>
    <name type="common">Sap stain fungus</name>
    <dbReference type="NCBI Taxonomy" id="1262450"/>
    <lineage>
        <taxon>Eukaryota</taxon>
        <taxon>Fungi</taxon>
        <taxon>Dikarya</taxon>
        <taxon>Ascomycota</taxon>
        <taxon>Pezizomycotina</taxon>
        <taxon>Sordariomycetes</taxon>
        <taxon>Sordariomycetidae</taxon>
        <taxon>Ophiostomatales</taxon>
        <taxon>Ophiostomataceae</taxon>
        <taxon>Ophiostoma</taxon>
    </lineage>
</organism>
<accession>S3CG98</accession>
<dbReference type="HOGENOM" id="CLU_025005_3_1_1"/>
<dbReference type="PANTHER" id="PTHR21310">
    <property type="entry name" value="AMINOGLYCOSIDE PHOSPHOTRANSFERASE-RELATED-RELATED"/>
    <property type="match status" value="1"/>
</dbReference>
<keyword evidence="2" id="KW-1185">Reference proteome</keyword>